<dbReference type="AlphaFoldDB" id="A0A8H7CGR7"/>
<sequence length="444" mass="49454">MVRPIVATDWDRPLVYTHRVKNLAMDYYFSDANLEILQALSLCCPGGVIFPNLRTLNWPWPFFRFIPFRVFFPSTLQRIGLSCTRSNTTMSLLSTLAISCPALRHFDISFHDSGTQDGNDAPTISMCDNATSLFVCALQHIESLGMGVPTVAALQHISQLPQLTSLELKGLPTSLAASERLPPFTSPYLHTLTLGPSEIDAATKFLRSFSEISLTYFSFILKTCVSVAKIDAFFEAFRTACCETSLESFTLGNHANIFPPPESQKDYMITSRSLRILSCFGNIKRLSILSPVGFDVDDATVAQLAVAWPRMESIVLQTDLMDLPSSMTLRALHSLAVHCPQLRSVGMEINACPVPSHLGPRVSQDTLSYIDVGGSSIVHAPSVARYLSSFFPNLTTIYTQRDGMDNEHPDEVEQHRDAIAHHLLWKQVEDQIPEFVVARREEHN</sequence>
<dbReference type="InterPro" id="IPR032675">
    <property type="entry name" value="LRR_dom_sf"/>
</dbReference>
<keyword evidence="2" id="KW-1185">Reference proteome</keyword>
<dbReference type="SUPFAM" id="SSF52047">
    <property type="entry name" value="RNI-like"/>
    <property type="match status" value="1"/>
</dbReference>
<reference evidence="1" key="1">
    <citation type="submission" date="2020-05" db="EMBL/GenBank/DDBJ databases">
        <title>Mycena genomes resolve the evolution of fungal bioluminescence.</title>
        <authorList>
            <person name="Tsai I.J."/>
        </authorList>
    </citation>
    <scope>NUCLEOTIDE SEQUENCE</scope>
    <source>
        <strain evidence="1">CCC161011</strain>
    </source>
</reference>
<organism evidence="1 2">
    <name type="scientific">Mycena venus</name>
    <dbReference type="NCBI Taxonomy" id="2733690"/>
    <lineage>
        <taxon>Eukaryota</taxon>
        <taxon>Fungi</taxon>
        <taxon>Dikarya</taxon>
        <taxon>Basidiomycota</taxon>
        <taxon>Agaricomycotina</taxon>
        <taxon>Agaricomycetes</taxon>
        <taxon>Agaricomycetidae</taxon>
        <taxon>Agaricales</taxon>
        <taxon>Marasmiineae</taxon>
        <taxon>Mycenaceae</taxon>
        <taxon>Mycena</taxon>
    </lineage>
</organism>
<dbReference type="Gene3D" id="3.80.10.10">
    <property type="entry name" value="Ribonuclease Inhibitor"/>
    <property type="match status" value="1"/>
</dbReference>
<accession>A0A8H7CGR7</accession>
<proteinExistence type="predicted"/>
<evidence type="ECO:0000313" key="1">
    <source>
        <dbReference type="EMBL" id="KAF7335756.1"/>
    </source>
</evidence>
<protein>
    <recommendedName>
        <fullName evidence="3">F-box domain-containing protein</fullName>
    </recommendedName>
</protein>
<dbReference type="EMBL" id="JACAZI010000024">
    <property type="protein sequence ID" value="KAF7335756.1"/>
    <property type="molecule type" value="Genomic_DNA"/>
</dbReference>
<name>A0A8H7CGR7_9AGAR</name>
<gene>
    <name evidence="1" type="ORF">MVEN_02231300</name>
</gene>
<comment type="caution">
    <text evidence="1">The sequence shown here is derived from an EMBL/GenBank/DDBJ whole genome shotgun (WGS) entry which is preliminary data.</text>
</comment>
<evidence type="ECO:0008006" key="3">
    <source>
        <dbReference type="Google" id="ProtNLM"/>
    </source>
</evidence>
<evidence type="ECO:0000313" key="2">
    <source>
        <dbReference type="Proteomes" id="UP000620124"/>
    </source>
</evidence>
<dbReference type="OrthoDB" id="3543113at2759"/>
<dbReference type="Proteomes" id="UP000620124">
    <property type="component" value="Unassembled WGS sequence"/>
</dbReference>